<dbReference type="GO" id="GO:0051959">
    <property type="term" value="F:dynein light intermediate chain binding"/>
    <property type="evidence" value="ECO:0007669"/>
    <property type="project" value="InterPro"/>
</dbReference>
<sequence>MGRVAKFLFRFFTGFPLYVSSFFSEPPAPFFEVDLQLDGQGVRLHPSLEEIQKAVNSSALAILMCSKKVKPWTLSFSTPHSDAQSADATLDAGEREAGDAGQGESFHSRIAQDREILKIILLLTGSIQSTRDEVTDFLGKFDDFAWLWTDSARDTYAAFAAQKPSLDEFEKKIRFFVDVETKLQNMQTTTAIGVLQLNSSGLISQLTELVRGWSLQFLDELHQKARQKLETLTEHIRQMSKRLKRTVSDIDALRHVMETLNYIREKESDVESEFGPIISMYNLLDRYLPSNVTLTDKDEHDQRLMLRSSWLRLLEDAQTCQDNLIGMQTEYKRELIVNINSFKADVKQFRDDFEKNGPAALGIAPREAVERVRRFKEECEMRTRKQEIYYAGEDLFGFPHQSYPELDQTKKEISHLTLLYDLYVQVIDTMKEWKEIHWTDAPGYMPLLTEKIQFFSTCCKKLPKQLKDSDAYLELKKEIDDFIEILPLLEELSKKSIMPRHWKQVEEITGKSFNVENEMLRLQTLTDAGLLQFKDDIVDICDSADKQLIIEEKLSDIEHAWKQTSFDFGTWKTRDYPCVLQGGRVAEIQEALEESQMSLNTMNAMRHVAPFKERVVNMLTTLSDVSDTIDSWTKVQVLWTSLEPVFTGGDIAKQMPAEAKRFHGIDKDWTTIMSKAAETATVVECCQNELLKQLLPVLHGGLESCQKSLESYLEGKRNKFPRFYFVSNPVLLKILSQGSDADSVQEDFEKLFDAISRVVFDKEDRKKIVKIKTVAGSAEEVVTLSAPLKVEGNIEDWLKGLEVQMQRSIRRDCKYAAHETALVGSQLSLRDFCDRYIAQVALLGLQMVWTTDCHEALEKLSRERDKSIMNATNKKFVAMMTDLVAACLSDLGTQLNRTKYETLVTIHVHQRDVFADLWKKVKEHRLRDSSDFEWLKQTRLYWKTDTDSALIAIADVDFTYSYEYLGVKERLAITPLTDRQEKQEKQIEKPLPSVPLSTFLPLSREEMTACNDAWPFTEPRRTENAAYHMLHNPCFSNTVDSSPVCRFSFLFAPLGSPPSTSARFLGGCYLTCSQALGMFYGGAPAGPAGTGKTETVKDMGRTLGVFVVVTNCSDQHRYNDMAKIFKGLCQSGLWGCFDEFNRIDLEVLSVVAMQIESITTAKKQGLRTFMFPGEAAPIRLVPATAYFITMNPGYAGRQELPENLKVLFRSVSMMVPDRQIIIKVKLASVGYLDIDNLSKKFKVLYGLCEEQLSKQRHYDFGLRNILSVLRTAGATKRTDPDADEEMLLMRTLRDMNLSKLVADDVPLFLSLLRDIFPKQADPPKKLYSEVESAVVATIAKNKLLLSDEFLTKVMQLYETSTVRHGFMLVGPTCSGKSEIASTLATALTSIGIPTRSVVMNPKAITAQQMYGVKDPLTEE</sequence>
<evidence type="ECO:0000256" key="6">
    <source>
        <dbReference type="ARBA" id="ARBA00022741"/>
    </source>
</evidence>
<dbReference type="InterPro" id="IPR035699">
    <property type="entry name" value="AAA_6"/>
</dbReference>
<evidence type="ECO:0000313" key="19">
    <source>
        <dbReference type="EMBL" id="KYF44692.1"/>
    </source>
</evidence>
<dbReference type="Pfam" id="PF25007">
    <property type="entry name" value="DYH2-5-8_CC"/>
    <property type="match status" value="1"/>
</dbReference>
<keyword evidence="7" id="KW-0067">ATP-binding</keyword>
<evidence type="ECO:0000259" key="17">
    <source>
        <dbReference type="Pfam" id="PF12774"/>
    </source>
</evidence>
<organism evidence="19 20">
    <name type="scientific">Toxoplasma gondii ARI</name>
    <dbReference type="NCBI Taxonomy" id="1074872"/>
    <lineage>
        <taxon>Eukaryota</taxon>
        <taxon>Sar</taxon>
        <taxon>Alveolata</taxon>
        <taxon>Apicomplexa</taxon>
        <taxon>Conoidasida</taxon>
        <taxon>Coccidia</taxon>
        <taxon>Eucoccidiorida</taxon>
        <taxon>Eimeriorina</taxon>
        <taxon>Sarcocystidae</taxon>
        <taxon>Toxoplasma</taxon>
    </lineage>
</organism>
<feature type="domain" description="Dynein axonemal heavy chain 2/5/8 coiled-coil" evidence="18">
    <location>
        <begin position="219"/>
        <end position="333"/>
    </location>
</feature>
<keyword evidence="3" id="KW-0963">Cytoplasm</keyword>
<dbReference type="VEuPathDB" id="ToxoDB:TGARI_369510"/>
<dbReference type="InterPro" id="IPR043157">
    <property type="entry name" value="Dynein_AAA1S"/>
</dbReference>
<feature type="non-terminal residue" evidence="19">
    <location>
        <position position="1419"/>
    </location>
</feature>
<dbReference type="PANTHER" id="PTHR45703">
    <property type="entry name" value="DYNEIN HEAVY CHAIN"/>
    <property type="match status" value="1"/>
</dbReference>
<evidence type="ECO:0000256" key="7">
    <source>
        <dbReference type="ARBA" id="ARBA00022840"/>
    </source>
</evidence>
<dbReference type="SUPFAM" id="SSF52540">
    <property type="entry name" value="P-loop containing nucleoside triphosphate hydrolases"/>
    <property type="match status" value="2"/>
</dbReference>
<dbReference type="FunFam" id="3.20.180.20:FF:000005">
    <property type="entry name" value="Dynein heavy chain, putative"/>
    <property type="match status" value="1"/>
</dbReference>
<evidence type="ECO:0000256" key="11">
    <source>
        <dbReference type="ARBA" id="ARBA00023175"/>
    </source>
</evidence>
<evidence type="ECO:0000256" key="14">
    <source>
        <dbReference type="SAM" id="Coils"/>
    </source>
</evidence>
<dbReference type="InterPro" id="IPR027417">
    <property type="entry name" value="P-loop_NTPase"/>
</dbReference>
<dbReference type="GO" id="GO:0005930">
    <property type="term" value="C:axoneme"/>
    <property type="evidence" value="ECO:0007669"/>
    <property type="project" value="UniProtKB-SubCell"/>
</dbReference>
<keyword evidence="6" id="KW-0547">Nucleotide-binding</keyword>
<dbReference type="OrthoDB" id="424310at2759"/>
<feature type="coiled-coil region" evidence="14">
    <location>
        <begin position="215"/>
        <end position="242"/>
    </location>
</feature>
<dbReference type="FunFam" id="1.20.140.100:FF:000001">
    <property type="entry name" value="dynein heavy chain 17, axonemal"/>
    <property type="match status" value="1"/>
</dbReference>
<dbReference type="GO" id="GO:0005874">
    <property type="term" value="C:microtubule"/>
    <property type="evidence" value="ECO:0007669"/>
    <property type="project" value="UniProtKB-KW"/>
</dbReference>
<evidence type="ECO:0000259" key="16">
    <source>
        <dbReference type="Pfam" id="PF08393"/>
    </source>
</evidence>
<dbReference type="FunFam" id="1.10.8.710:FF:000003">
    <property type="entry name" value="Dynein axonemal heavy chain 5"/>
    <property type="match status" value="1"/>
</dbReference>
<dbReference type="FunFam" id="1.10.287.2620:FF:000001">
    <property type="entry name" value="Cytoplasmic dynein heavy chain 1"/>
    <property type="match status" value="1"/>
</dbReference>
<keyword evidence="5" id="KW-0677">Repeat</keyword>
<accession>A0A139Y0X5</accession>
<comment type="subcellular location">
    <subcellularLocation>
        <location evidence="1">Cytoplasm</location>
        <location evidence="1">Cytoskeleton</location>
        <location evidence="1">Cilium axoneme</location>
    </subcellularLocation>
</comment>
<dbReference type="InterPro" id="IPR042228">
    <property type="entry name" value="Dynein_linker_3"/>
</dbReference>
<keyword evidence="11" id="KW-0505">Motor protein</keyword>
<evidence type="ECO:0000256" key="2">
    <source>
        <dbReference type="ARBA" id="ARBA00008887"/>
    </source>
</evidence>
<dbReference type="InterPro" id="IPR056759">
    <property type="entry name" value="DYH2-5-8_CC"/>
</dbReference>
<dbReference type="Gene3D" id="3.40.50.300">
    <property type="entry name" value="P-loop containing nucleotide triphosphate hydrolases"/>
    <property type="match status" value="2"/>
</dbReference>
<evidence type="ECO:0000256" key="5">
    <source>
        <dbReference type="ARBA" id="ARBA00022737"/>
    </source>
</evidence>
<dbReference type="InterPro" id="IPR042222">
    <property type="entry name" value="Dynein_2_N"/>
</dbReference>
<feature type="region of interest" description="Disordered" evidence="15">
    <location>
        <begin position="78"/>
        <end position="105"/>
    </location>
</feature>
<protein>
    <submittedName>
        <fullName evidence="19">Putative dynein gamma chain, flagellar outer arm</fullName>
    </submittedName>
</protein>
<dbReference type="Gene3D" id="3.20.180.20">
    <property type="entry name" value="Dynein heavy chain, N-terminal domain 2"/>
    <property type="match status" value="1"/>
</dbReference>
<keyword evidence="13" id="KW-0966">Cell projection</keyword>
<evidence type="ECO:0000256" key="13">
    <source>
        <dbReference type="ARBA" id="ARBA00023273"/>
    </source>
</evidence>
<evidence type="ECO:0000256" key="1">
    <source>
        <dbReference type="ARBA" id="ARBA00004430"/>
    </source>
</evidence>
<feature type="domain" description="Dynein heavy chain linker" evidence="16">
    <location>
        <begin position="406"/>
        <end position="814"/>
    </location>
</feature>
<feature type="compositionally biased region" description="Polar residues" evidence="15">
    <location>
        <begin position="78"/>
        <end position="87"/>
    </location>
</feature>
<keyword evidence="9 14" id="KW-0175">Coiled coil</keyword>
<dbReference type="Gene3D" id="1.20.58.1120">
    <property type="match status" value="1"/>
</dbReference>
<dbReference type="GO" id="GO:0005524">
    <property type="term" value="F:ATP binding"/>
    <property type="evidence" value="ECO:0007669"/>
    <property type="project" value="UniProtKB-KW"/>
</dbReference>
<evidence type="ECO:0000256" key="9">
    <source>
        <dbReference type="ARBA" id="ARBA00023054"/>
    </source>
</evidence>
<comment type="caution">
    <text evidence="19">The sequence shown here is derived from an EMBL/GenBank/DDBJ whole genome shotgun (WGS) entry which is preliminary data.</text>
</comment>
<dbReference type="Gene3D" id="1.20.140.100">
    <property type="entry name" value="Dynein heavy chain, N-terminal domain 2"/>
    <property type="match status" value="1"/>
</dbReference>
<reference evidence="19 20" key="1">
    <citation type="journal article" date="2016" name="Nat. Commun.">
        <title>Local admixture of amplified and diversified secreted pathogenesis determinants shapes mosaic Toxoplasma gondii genomes.</title>
        <authorList>
            <person name="Lorenzi H."/>
            <person name="Khan A."/>
            <person name="Behnke M.S."/>
            <person name="Namasivayam S."/>
            <person name="Swapna L.S."/>
            <person name="Hadjithomas M."/>
            <person name="Karamycheva S."/>
            <person name="Pinney D."/>
            <person name="Brunk B.P."/>
            <person name="Ajioka J.W."/>
            <person name="Ajzenberg D."/>
            <person name="Boothroyd J.C."/>
            <person name="Boyle J.P."/>
            <person name="Darde M.L."/>
            <person name="Diaz-Miranda M.A."/>
            <person name="Dubey J.P."/>
            <person name="Fritz H.M."/>
            <person name="Gennari S.M."/>
            <person name="Gregory B.D."/>
            <person name="Kim K."/>
            <person name="Saeij J.P."/>
            <person name="Su C."/>
            <person name="White M.W."/>
            <person name="Zhu X.Q."/>
            <person name="Howe D.K."/>
            <person name="Rosenthal B.M."/>
            <person name="Grigg M.E."/>
            <person name="Parkinson J."/>
            <person name="Liu L."/>
            <person name="Kissinger J.C."/>
            <person name="Roos D.S."/>
            <person name="Sibley L.D."/>
        </authorList>
    </citation>
    <scope>NUCLEOTIDE SEQUENCE [LARGE SCALE GENOMIC DNA]</scope>
    <source>
        <strain evidence="19 20">ARI</strain>
    </source>
</reference>
<dbReference type="Proteomes" id="UP000074247">
    <property type="component" value="Unassembled WGS sequence"/>
</dbReference>
<dbReference type="Pfam" id="PF12774">
    <property type="entry name" value="AAA_6"/>
    <property type="match status" value="1"/>
</dbReference>
<dbReference type="PANTHER" id="PTHR45703:SF37">
    <property type="entry name" value="DYNEINS HEAVY CHAIN"/>
    <property type="match status" value="1"/>
</dbReference>
<dbReference type="EMBL" id="AGQS02004325">
    <property type="protein sequence ID" value="KYF44692.1"/>
    <property type="molecule type" value="Genomic_DNA"/>
</dbReference>
<keyword evidence="19" id="KW-0282">Flagellum</keyword>
<evidence type="ECO:0000256" key="4">
    <source>
        <dbReference type="ARBA" id="ARBA00022701"/>
    </source>
</evidence>
<evidence type="ECO:0000313" key="20">
    <source>
        <dbReference type="Proteomes" id="UP000074247"/>
    </source>
</evidence>
<dbReference type="FunFam" id="3.40.50.300:FF:000044">
    <property type="entry name" value="Dynein heavy chain 5, axonemal"/>
    <property type="match status" value="1"/>
</dbReference>
<dbReference type="GO" id="GO:0007018">
    <property type="term" value="P:microtubule-based movement"/>
    <property type="evidence" value="ECO:0007669"/>
    <property type="project" value="InterPro"/>
</dbReference>
<evidence type="ECO:0000256" key="12">
    <source>
        <dbReference type="ARBA" id="ARBA00023212"/>
    </source>
</evidence>
<dbReference type="Gene3D" id="1.10.8.710">
    <property type="match status" value="1"/>
</dbReference>
<evidence type="ECO:0000256" key="3">
    <source>
        <dbReference type="ARBA" id="ARBA00022490"/>
    </source>
</evidence>
<dbReference type="InterPro" id="IPR013602">
    <property type="entry name" value="Dynein_heavy_linker"/>
</dbReference>
<evidence type="ECO:0000259" key="18">
    <source>
        <dbReference type="Pfam" id="PF25007"/>
    </source>
</evidence>
<name>A0A139Y0X5_TOXGO</name>
<comment type="similarity">
    <text evidence="2">Belongs to the dynein heavy chain family.</text>
</comment>
<keyword evidence="10" id="KW-0969">Cilium</keyword>
<evidence type="ECO:0000256" key="15">
    <source>
        <dbReference type="SAM" id="MobiDB-lite"/>
    </source>
</evidence>
<dbReference type="GO" id="GO:0045505">
    <property type="term" value="F:dynein intermediate chain binding"/>
    <property type="evidence" value="ECO:0007669"/>
    <property type="project" value="InterPro"/>
</dbReference>
<dbReference type="Gene3D" id="1.10.287.2620">
    <property type="match status" value="1"/>
</dbReference>
<proteinExistence type="inferred from homology"/>
<dbReference type="GO" id="GO:0030286">
    <property type="term" value="C:dynein complex"/>
    <property type="evidence" value="ECO:0007669"/>
    <property type="project" value="UniProtKB-KW"/>
</dbReference>
<dbReference type="Pfam" id="PF08393">
    <property type="entry name" value="DHC_N2"/>
    <property type="match status" value="1"/>
</dbReference>
<keyword evidence="4" id="KW-0493">Microtubule</keyword>
<keyword evidence="8" id="KW-0243">Dynein</keyword>
<keyword evidence="12" id="KW-0206">Cytoskeleton</keyword>
<feature type="domain" description="Dynein heavy chain hydrolytic ATP-binding dynein motor region" evidence="17">
    <location>
        <begin position="1068"/>
        <end position="1377"/>
    </location>
</feature>
<gene>
    <name evidence="19" type="ORF">TGARI_369510</name>
</gene>
<evidence type="ECO:0000256" key="8">
    <source>
        <dbReference type="ARBA" id="ARBA00023017"/>
    </source>
</evidence>
<dbReference type="InterPro" id="IPR026983">
    <property type="entry name" value="DHC"/>
</dbReference>
<evidence type="ECO:0000256" key="10">
    <source>
        <dbReference type="ARBA" id="ARBA00023069"/>
    </source>
</evidence>